<dbReference type="EMBL" id="JARKIE010000168">
    <property type="protein sequence ID" value="KAJ7672073.1"/>
    <property type="molecule type" value="Genomic_DNA"/>
</dbReference>
<dbReference type="AlphaFoldDB" id="A0AAD7D017"/>
<reference evidence="1" key="1">
    <citation type="submission" date="2023-03" db="EMBL/GenBank/DDBJ databases">
        <title>Massive genome expansion in bonnet fungi (Mycena s.s.) driven by repeated elements and novel gene families across ecological guilds.</title>
        <authorList>
            <consortium name="Lawrence Berkeley National Laboratory"/>
            <person name="Harder C.B."/>
            <person name="Miyauchi S."/>
            <person name="Viragh M."/>
            <person name="Kuo A."/>
            <person name="Thoen E."/>
            <person name="Andreopoulos B."/>
            <person name="Lu D."/>
            <person name="Skrede I."/>
            <person name="Drula E."/>
            <person name="Henrissat B."/>
            <person name="Morin E."/>
            <person name="Kohler A."/>
            <person name="Barry K."/>
            <person name="LaButti K."/>
            <person name="Morin E."/>
            <person name="Salamov A."/>
            <person name="Lipzen A."/>
            <person name="Mereny Z."/>
            <person name="Hegedus B."/>
            <person name="Baldrian P."/>
            <person name="Stursova M."/>
            <person name="Weitz H."/>
            <person name="Taylor A."/>
            <person name="Grigoriev I.V."/>
            <person name="Nagy L.G."/>
            <person name="Martin F."/>
            <person name="Kauserud H."/>
        </authorList>
    </citation>
    <scope>NUCLEOTIDE SEQUENCE</scope>
    <source>
        <strain evidence="1">CBHHK067</strain>
    </source>
</reference>
<proteinExistence type="predicted"/>
<name>A0AAD7D017_MYCRO</name>
<gene>
    <name evidence="1" type="ORF">B0H17DRAFT_184091</name>
</gene>
<sequence length="174" mass="20067">MSRLPSSFTSLYRLFLRTSTAAVLHQPRAAKNIRKLWRPTFDDGACVTAQLQAASLSAVQRSDLEIWLKTWHARVDNTLAMLYTSSKTHGLSHRLTRNLGLLVRAEQHRINRRRLPEWKANPPANYNPERDLQLESKKQLEEAHAWDAIEEVVRMAEGRNEIVLGRISLKRTAY</sequence>
<dbReference type="Proteomes" id="UP001221757">
    <property type="component" value="Unassembled WGS sequence"/>
</dbReference>
<protein>
    <submittedName>
        <fullName evidence="1">Uncharacterized protein</fullName>
    </submittedName>
</protein>
<accession>A0AAD7D017</accession>
<organism evidence="1 2">
    <name type="scientific">Mycena rosella</name>
    <name type="common">Pink bonnet</name>
    <name type="synonym">Agaricus rosellus</name>
    <dbReference type="NCBI Taxonomy" id="1033263"/>
    <lineage>
        <taxon>Eukaryota</taxon>
        <taxon>Fungi</taxon>
        <taxon>Dikarya</taxon>
        <taxon>Basidiomycota</taxon>
        <taxon>Agaricomycotina</taxon>
        <taxon>Agaricomycetes</taxon>
        <taxon>Agaricomycetidae</taxon>
        <taxon>Agaricales</taxon>
        <taxon>Marasmiineae</taxon>
        <taxon>Mycenaceae</taxon>
        <taxon>Mycena</taxon>
    </lineage>
</organism>
<comment type="caution">
    <text evidence="1">The sequence shown here is derived from an EMBL/GenBank/DDBJ whole genome shotgun (WGS) entry which is preliminary data.</text>
</comment>
<evidence type="ECO:0000313" key="2">
    <source>
        <dbReference type="Proteomes" id="UP001221757"/>
    </source>
</evidence>
<keyword evidence="2" id="KW-1185">Reference proteome</keyword>
<evidence type="ECO:0000313" key="1">
    <source>
        <dbReference type="EMBL" id="KAJ7672073.1"/>
    </source>
</evidence>